<sequence length="132" mass="15083">MFSDSATLHQPVRILNGFSRFLHSSDTDSVSSCQSIKSHENCSPPSPLLESYKIRSMSMGDELEMDTDQIDGSAKRLFMSQAADTHSFKKIRKPSRCRECDSYVYFQGFECLQVRSILFICTLLCWGTFLQF</sequence>
<dbReference type="GeneID" id="111083978"/>
<evidence type="ECO:0000313" key="2">
    <source>
        <dbReference type="RefSeq" id="XP_022236441.1"/>
    </source>
</evidence>
<accession>A0ABM1RYI6</accession>
<dbReference type="RefSeq" id="XP_022236441.1">
    <property type="nucleotide sequence ID" value="XM_022380733.1"/>
</dbReference>
<dbReference type="Proteomes" id="UP000694941">
    <property type="component" value="Unplaced"/>
</dbReference>
<keyword evidence="1" id="KW-1185">Reference proteome</keyword>
<feature type="non-terminal residue" evidence="2">
    <location>
        <position position="132"/>
    </location>
</feature>
<reference evidence="2" key="1">
    <citation type="submission" date="2025-08" db="UniProtKB">
        <authorList>
            <consortium name="RefSeq"/>
        </authorList>
    </citation>
    <scope>IDENTIFICATION</scope>
    <source>
        <tissue evidence="2">Muscle</tissue>
    </source>
</reference>
<organism evidence="1 2">
    <name type="scientific">Limulus polyphemus</name>
    <name type="common">Atlantic horseshoe crab</name>
    <dbReference type="NCBI Taxonomy" id="6850"/>
    <lineage>
        <taxon>Eukaryota</taxon>
        <taxon>Metazoa</taxon>
        <taxon>Ecdysozoa</taxon>
        <taxon>Arthropoda</taxon>
        <taxon>Chelicerata</taxon>
        <taxon>Merostomata</taxon>
        <taxon>Xiphosura</taxon>
        <taxon>Limulidae</taxon>
        <taxon>Limulus</taxon>
    </lineage>
</organism>
<name>A0ABM1RYI6_LIMPO</name>
<gene>
    <name evidence="2" type="primary">LOC111083978</name>
</gene>
<evidence type="ECO:0000313" key="1">
    <source>
        <dbReference type="Proteomes" id="UP000694941"/>
    </source>
</evidence>
<protein>
    <submittedName>
        <fullName evidence="2">Rho GTPase-activating protein 29-like</fullName>
    </submittedName>
</protein>
<proteinExistence type="predicted"/>